<evidence type="ECO:0000313" key="2">
    <source>
        <dbReference type="Proteomes" id="UP000324758"/>
    </source>
</evidence>
<name>A0A5D3K0P1_9BRAD</name>
<proteinExistence type="predicted"/>
<gene>
    <name evidence="1" type="ORF">FXB40_38955</name>
</gene>
<evidence type="ECO:0000313" key="1">
    <source>
        <dbReference type="EMBL" id="TYL88434.1"/>
    </source>
</evidence>
<dbReference type="AlphaFoldDB" id="A0A5D3K0P1"/>
<comment type="caution">
    <text evidence="1">The sequence shown here is derived from an EMBL/GenBank/DDBJ whole genome shotgun (WGS) entry which is preliminary data.</text>
</comment>
<dbReference type="EMBL" id="VSSS01000067">
    <property type="protein sequence ID" value="TYL88434.1"/>
    <property type="molecule type" value="Genomic_DNA"/>
</dbReference>
<dbReference type="RefSeq" id="WP_148777557.1">
    <property type="nucleotide sequence ID" value="NZ_VSSS01000067.1"/>
</dbReference>
<sequence>MQYYVQNDAKTKLGFFGASARGVWIFEFSGHGLAFEFHAYRAGAFVGKQKDDPNSESNLGPVCKIWINESDIARISQAGARIIISEISEGLLDSPLLANIPRSEWVGPNLTGVMFAHEPFQELNSAGGGR</sequence>
<accession>A0A5D3K0P1</accession>
<dbReference type="Proteomes" id="UP000324758">
    <property type="component" value="Unassembled WGS sequence"/>
</dbReference>
<organism evidence="1 2">
    <name type="scientific">Bradyrhizobium rifense</name>
    <dbReference type="NCBI Taxonomy" id="515499"/>
    <lineage>
        <taxon>Bacteria</taxon>
        <taxon>Pseudomonadati</taxon>
        <taxon>Pseudomonadota</taxon>
        <taxon>Alphaproteobacteria</taxon>
        <taxon>Hyphomicrobiales</taxon>
        <taxon>Nitrobacteraceae</taxon>
        <taxon>Bradyrhizobium</taxon>
    </lineage>
</organism>
<protein>
    <submittedName>
        <fullName evidence="1">Uncharacterized protein</fullName>
    </submittedName>
</protein>
<keyword evidence="2" id="KW-1185">Reference proteome</keyword>
<reference evidence="1 2" key="1">
    <citation type="submission" date="2019-08" db="EMBL/GenBank/DDBJ databases">
        <title>Bradyrhizobium hipponensis sp. nov., a rhizobium isolated from a Lupinus angustifolius root nodule in Tunisia.</title>
        <authorList>
            <person name="Off K."/>
            <person name="Rejili M."/>
            <person name="Mars M."/>
            <person name="Brachmann A."/>
            <person name="Marin M."/>
        </authorList>
    </citation>
    <scope>NUCLEOTIDE SEQUENCE [LARGE SCALE GENOMIC DNA]</scope>
    <source>
        <strain evidence="1 2">CTAW71</strain>
    </source>
</reference>